<evidence type="ECO:0000313" key="4">
    <source>
        <dbReference type="Proteomes" id="UP001465976"/>
    </source>
</evidence>
<comment type="caution">
    <text evidence="3">The sequence shown here is derived from an EMBL/GenBank/DDBJ whole genome shotgun (WGS) entry which is preliminary data.</text>
</comment>
<dbReference type="InterPro" id="IPR027417">
    <property type="entry name" value="P-loop_NTPase"/>
</dbReference>
<accession>A0ABR3ELP1</accession>
<feature type="non-terminal residue" evidence="3">
    <location>
        <position position="1"/>
    </location>
</feature>
<dbReference type="PANTHER" id="PTHR10039:SF14">
    <property type="entry name" value="NACHT DOMAIN-CONTAINING PROTEIN"/>
    <property type="match status" value="1"/>
</dbReference>
<feature type="non-terminal residue" evidence="3">
    <location>
        <position position="422"/>
    </location>
</feature>
<evidence type="ECO:0000259" key="2">
    <source>
        <dbReference type="Pfam" id="PF24883"/>
    </source>
</evidence>
<feature type="domain" description="Nephrocystin 3-like N-terminal" evidence="2">
    <location>
        <begin position="98"/>
        <end position="274"/>
    </location>
</feature>
<name>A0ABR3ELP1_9AGAR</name>
<keyword evidence="4" id="KW-1185">Reference proteome</keyword>
<reference evidence="3 4" key="1">
    <citation type="submission" date="2024-02" db="EMBL/GenBank/DDBJ databases">
        <title>A draft genome for the cacao thread blight pathogen Marasmius crinis-equi.</title>
        <authorList>
            <person name="Cohen S.P."/>
            <person name="Baruah I.K."/>
            <person name="Amoako-Attah I."/>
            <person name="Bukari Y."/>
            <person name="Meinhardt L.W."/>
            <person name="Bailey B.A."/>
        </authorList>
    </citation>
    <scope>NUCLEOTIDE SEQUENCE [LARGE SCALE GENOMIC DNA]</scope>
    <source>
        <strain evidence="3 4">GH-76</strain>
    </source>
</reference>
<dbReference type="Proteomes" id="UP001465976">
    <property type="component" value="Unassembled WGS sequence"/>
</dbReference>
<keyword evidence="1" id="KW-0677">Repeat</keyword>
<evidence type="ECO:0000313" key="3">
    <source>
        <dbReference type="EMBL" id="KAL0563760.1"/>
    </source>
</evidence>
<dbReference type="Gene3D" id="3.40.50.300">
    <property type="entry name" value="P-loop containing nucleotide triphosphate hydrolases"/>
    <property type="match status" value="1"/>
</dbReference>
<organism evidence="3 4">
    <name type="scientific">Marasmius crinis-equi</name>
    <dbReference type="NCBI Taxonomy" id="585013"/>
    <lineage>
        <taxon>Eukaryota</taxon>
        <taxon>Fungi</taxon>
        <taxon>Dikarya</taxon>
        <taxon>Basidiomycota</taxon>
        <taxon>Agaricomycotina</taxon>
        <taxon>Agaricomycetes</taxon>
        <taxon>Agaricomycetidae</taxon>
        <taxon>Agaricales</taxon>
        <taxon>Marasmiineae</taxon>
        <taxon>Marasmiaceae</taxon>
        <taxon>Marasmius</taxon>
    </lineage>
</organism>
<dbReference type="Pfam" id="PF24883">
    <property type="entry name" value="NPHP3_N"/>
    <property type="match status" value="1"/>
</dbReference>
<proteinExistence type="predicted"/>
<evidence type="ECO:0000256" key="1">
    <source>
        <dbReference type="ARBA" id="ARBA00022737"/>
    </source>
</evidence>
<gene>
    <name evidence="3" type="ORF">V5O48_018304</name>
</gene>
<protein>
    <recommendedName>
        <fullName evidence="2">Nephrocystin 3-like N-terminal domain-containing protein</fullName>
    </recommendedName>
</protein>
<dbReference type="SUPFAM" id="SSF52540">
    <property type="entry name" value="P-loop containing nucleoside triphosphate hydrolases"/>
    <property type="match status" value="1"/>
</dbReference>
<dbReference type="EMBL" id="JBAHYK010003224">
    <property type="protein sequence ID" value="KAL0563760.1"/>
    <property type="molecule type" value="Genomic_DNA"/>
</dbReference>
<sequence length="422" mass="47784">YLGCALSTFSSLYTNPLPHLLLDMSRPKNRKVNKNQGRDQFVGDGPVTVNNNNTPSESVLKILTPLIATNALHNAKARAKRRACLEGTRGGFIERLGKWIEDPGGHSRVFWVKGGAGVGKTAIAQTLCEKYSEGFLAAVFFFSRNDGTRSSMNRFVPTVAYQLARSMDLQPYLADAINTAVLSDPVITGADWEDQFERLICKPCNQVDSELWKTLPRLVVIDGLDECMDIDEPETTNQDRHAWERDGQRRLLSMIQNSVTAPSPLPLRFLIFSRPEHTISNLLHTNSFPDLEQTDMRELRTEADSDIYLYLCQEFARLVKERHDARLDASWPGEKAIQQLTCMSDGHFIYVVTAVKYVMDDDPSSHPQERLNIILHPKPSIYPDLHPLDKLYLQILQPFFDIRKQLLPLLQLVITPPPLRSS</sequence>
<dbReference type="PANTHER" id="PTHR10039">
    <property type="entry name" value="AMELOGENIN"/>
    <property type="match status" value="1"/>
</dbReference>
<dbReference type="InterPro" id="IPR056884">
    <property type="entry name" value="NPHP3-like_N"/>
</dbReference>